<dbReference type="GO" id="GO:0006508">
    <property type="term" value="P:proteolysis"/>
    <property type="evidence" value="ECO:0007669"/>
    <property type="project" value="UniProtKB-KW"/>
</dbReference>
<keyword evidence="7" id="KW-0064">Aspartyl protease</keyword>
<dbReference type="PROSITE" id="PS50994">
    <property type="entry name" value="INTEGRASE"/>
    <property type="match status" value="1"/>
</dbReference>
<dbReference type="Pfam" id="PF24626">
    <property type="entry name" value="SH3_Tf2-1"/>
    <property type="match status" value="1"/>
</dbReference>
<keyword evidence="9" id="KW-0378">Hydrolase</keyword>
<dbReference type="InterPro" id="IPR050951">
    <property type="entry name" value="Retrovirus_Pol_polyprotein"/>
</dbReference>
<feature type="domain" description="Integrase catalytic" evidence="17">
    <location>
        <begin position="1030"/>
        <end position="1193"/>
    </location>
</feature>
<dbReference type="PROSITE" id="PS50878">
    <property type="entry name" value="RT_POL"/>
    <property type="match status" value="1"/>
</dbReference>
<dbReference type="PANTHER" id="PTHR37984:SF5">
    <property type="entry name" value="PROTEIN NYNRIN-LIKE"/>
    <property type="match status" value="1"/>
</dbReference>
<dbReference type="GO" id="GO:0004519">
    <property type="term" value="F:endonuclease activity"/>
    <property type="evidence" value="ECO:0007669"/>
    <property type="project" value="UniProtKB-KW"/>
</dbReference>
<dbReference type="GO" id="GO:0015074">
    <property type="term" value="P:DNA integration"/>
    <property type="evidence" value="ECO:0007669"/>
    <property type="project" value="UniProtKB-KW"/>
</dbReference>
<sequence length="1313" mass="150909">MSIEGATLGGIRAGIRFSGEYLINCGAVIDKNYEIVRRQGAKVFPGTTDPAEAEEWLRNTERVLDRIECTPEQRLRYAVSLFKKDALDWWKTIPGSKNRPITLTWNDFLKEFADKYTPPIYRNRKKVEFLELKQNELSVAGYELQFVREVGIEAGEWVKLAGFLPCLRVEADLLRSDLGEDRGQPDRSVEDLFLLVPTAVGDTLVNVGEPNQLYVIVAANQDILSEIVLCGEIMSEDLRLQDRAVWEKIHNEPIRVEGEVEVVEVAEIFLQHQQGKVVSLNHKQGCMQLRKNKLLRHLSIEPLGHDLCVSMPAGGVILANRVVKSCPVVVEGVTLYADLVVINLREFDVILGMDWLASNHAVMDCQIKEVAVEINGQMKTVIVGERKVIRNCLISAVTAFNLIKEGCEAYLASVHDTTKVSPGVLKVPVVREFPDVFFEELPGLPPHREVDFEIETIPGATPISIAPYRMAPSELKELKKQLEELLDKGFIRPSISPWGAPVLFVKKKDGSMRLCIDYRQLNRITIKNKYPLPRIDDLLDQLKGATVFSKIDLRSGYWQLRIEEGSISKTAFRTRYGHYEFVVMPFGLTNAPAAFMSLMNKTLQPFLDQFVIVFIDDILIYSHSPEEHEQHLQTVLQILREKQLYAKFSKCEFWMEEIAFLAHVVLKEGVQPDPTKVRTILGWEPPKNVSEVRSFLGFAGYYRRFVKNFSVVAKPLTNLLKKNTHFNWNDRCAQSFEELKRRLTSAPILALPSWDGGYVVYTDASRQGLGCVLMQHGKVIAYASRQLRPHEMNYPTHDLELAAIVHALKICYLYGETFHIFTDHKSLKYIPIQKELNLRQRRWIELLKDYDCTIDYHPEKANIVADASSRKTVDQLAGMICYNVEYLTALRAMNVHFSVGGDLLLATMQVNPSLKDKIKDAQDKDPYLQKMKTKVQEGKNDQFVIQNDGTLMNGKRMCVPNVEELRTEIMHEVHYALYAMHPGSTKMYWNLRPYYWWPTMKTDVAEFVAKCLTCQQIKAEDQAPAGKLHPLSIPEWKWEKINMDFVIGLPRTFRKHDAVWVIVDRLTKFAHFLPIRQNDSLDKLAELYVSEIVRLHGIPTSIVSDRDPRFTSHFWGSLHKALGTKLHFSTAFHPQTDGQSERTIQTLEDMMRACVIEFRENWDDHLPLIEFAYNNNFQSSIGMALYEALYGRKYRSPICWDIEGLRQFEGSELVQETVDKIQTVKQCLKAAQDQQKSYVDKHRREMEYEVGEKVFLRVSPWRGILRFGKKKKLSPRYIEPYEILERVGPLAYRLALPVELSQIHDVFHISMLR</sequence>
<reference evidence="18" key="1">
    <citation type="submission" date="2020-06" db="EMBL/GenBank/DDBJ databases">
        <authorList>
            <person name="Li T."/>
            <person name="Hu X."/>
            <person name="Zhang T."/>
            <person name="Song X."/>
            <person name="Zhang H."/>
            <person name="Dai N."/>
            <person name="Sheng W."/>
            <person name="Hou X."/>
            <person name="Wei L."/>
        </authorList>
    </citation>
    <scope>NUCLEOTIDE SEQUENCE</scope>
    <source>
        <strain evidence="18">KEN1</strain>
        <tissue evidence="18">Leaf</tissue>
    </source>
</reference>
<keyword evidence="6" id="KW-0479">Metal-binding</keyword>
<keyword evidence="11" id="KW-0229">DNA integration</keyword>
<keyword evidence="12" id="KW-0695">RNA-directed DNA polymerase</keyword>
<dbReference type="Pfam" id="PF00078">
    <property type="entry name" value="RVT_1"/>
    <property type="match status" value="1"/>
</dbReference>
<evidence type="ECO:0000256" key="11">
    <source>
        <dbReference type="ARBA" id="ARBA00022908"/>
    </source>
</evidence>
<keyword evidence="14" id="KW-0238">DNA-binding</keyword>
<keyword evidence="2" id="KW-0645">Protease</keyword>
<dbReference type="InterPro" id="IPR041588">
    <property type="entry name" value="Integrase_H2C2"/>
</dbReference>
<gene>
    <name evidence="18" type="ORF">Slati_2912100</name>
</gene>
<dbReference type="Gene3D" id="3.10.10.10">
    <property type="entry name" value="HIV Type 1 Reverse Transcriptase, subunit A, domain 1"/>
    <property type="match status" value="1"/>
</dbReference>
<keyword evidence="3" id="KW-0808">Transferase</keyword>
<reference evidence="18" key="2">
    <citation type="journal article" date="2024" name="Plant">
        <title>Genomic evolution and insights into agronomic trait innovations of Sesamum species.</title>
        <authorList>
            <person name="Miao H."/>
            <person name="Wang L."/>
            <person name="Qu L."/>
            <person name="Liu H."/>
            <person name="Sun Y."/>
            <person name="Le M."/>
            <person name="Wang Q."/>
            <person name="Wei S."/>
            <person name="Zheng Y."/>
            <person name="Lin W."/>
            <person name="Duan Y."/>
            <person name="Cao H."/>
            <person name="Xiong S."/>
            <person name="Wang X."/>
            <person name="Wei L."/>
            <person name="Li C."/>
            <person name="Ma Q."/>
            <person name="Ju M."/>
            <person name="Zhao R."/>
            <person name="Li G."/>
            <person name="Mu C."/>
            <person name="Tian Q."/>
            <person name="Mei H."/>
            <person name="Zhang T."/>
            <person name="Gao T."/>
            <person name="Zhang H."/>
        </authorList>
    </citation>
    <scope>NUCLEOTIDE SEQUENCE</scope>
    <source>
        <strain evidence="18">KEN1</strain>
    </source>
</reference>
<evidence type="ECO:0000256" key="7">
    <source>
        <dbReference type="ARBA" id="ARBA00022750"/>
    </source>
</evidence>
<dbReference type="InterPro" id="IPR043128">
    <property type="entry name" value="Rev_trsase/Diguanyl_cyclase"/>
</dbReference>
<dbReference type="InterPro" id="IPR043502">
    <property type="entry name" value="DNA/RNA_pol_sf"/>
</dbReference>
<evidence type="ECO:0000256" key="2">
    <source>
        <dbReference type="ARBA" id="ARBA00022670"/>
    </source>
</evidence>
<dbReference type="InterPro" id="IPR001584">
    <property type="entry name" value="Integrase_cat-core"/>
</dbReference>
<dbReference type="SUPFAM" id="SSF53098">
    <property type="entry name" value="Ribonuclease H-like"/>
    <property type="match status" value="1"/>
</dbReference>
<dbReference type="Pfam" id="PF17921">
    <property type="entry name" value="Integrase_H2C2"/>
    <property type="match status" value="1"/>
</dbReference>
<feature type="domain" description="Reverse transcriptase" evidence="16">
    <location>
        <begin position="486"/>
        <end position="665"/>
    </location>
</feature>
<keyword evidence="4" id="KW-0548">Nucleotidyltransferase</keyword>
<accession>A0AAW2VDQ2</accession>
<dbReference type="Gene3D" id="2.40.70.10">
    <property type="entry name" value="Acid Proteases"/>
    <property type="match status" value="1"/>
</dbReference>
<dbReference type="CDD" id="cd01647">
    <property type="entry name" value="RT_LTR"/>
    <property type="match status" value="1"/>
</dbReference>
<dbReference type="Pfam" id="PF17917">
    <property type="entry name" value="RT_RNaseH"/>
    <property type="match status" value="1"/>
</dbReference>
<dbReference type="GO" id="GO:0003887">
    <property type="term" value="F:DNA-directed DNA polymerase activity"/>
    <property type="evidence" value="ECO:0007669"/>
    <property type="project" value="UniProtKB-KW"/>
</dbReference>
<protein>
    <recommendedName>
        <fullName evidence="1">RNA-directed DNA polymerase</fullName>
        <ecNumber evidence="1">2.7.7.49</ecNumber>
    </recommendedName>
</protein>
<evidence type="ECO:0000256" key="6">
    <source>
        <dbReference type="ARBA" id="ARBA00022723"/>
    </source>
</evidence>
<evidence type="ECO:0000259" key="16">
    <source>
        <dbReference type="PROSITE" id="PS50878"/>
    </source>
</evidence>
<evidence type="ECO:0000256" key="9">
    <source>
        <dbReference type="ARBA" id="ARBA00022801"/>
    </source>
</evidence>
<proteinExistence type="predicted"/>
<dbReference type="FunFam" id="3.30.70.270:FF:000020">
    <property type="entry name" value="Transposon Tf2-6 polyprotein-like Protein"/>
    <property type="match status" value="1"/>
</dbReference>
<evidence type="ECO:0000256" key="5">
    <source>
        <dbReference type="ARBA" id="ARBA00022722"/>
    </source>
</evidence>
<evidence type="ECO:0000256" key="14">
    <source>
        <dbReference type="ARBA" id="ARBA00023125"/>
    </source>
</evidence>
<dbReference type="CDD" id="cd09274">
    <property type="entry name" value="RNase_HI_RT_Ty3"/>
    <property type="match status" value="1"/>
</dbReference>
<dbReference type="InterPro" id="IPR000477">
    <property type="entry name" value="RT_dom"/>
</dbReference>
<evidence type="ECO:0000256" key="12">
    <source>
        <dbReference type="ARBA" id="ARBA00022918"/>
    </source>
</evidence>
<keyword evidence="5" id="KW-0540">Nuclease</keyword>
<dbReference type="GO" id="GO:0003964">
    <property type="term" value="F:RNA-directed DNA polymerase activity"/>
    <property type="evidence" value="ECO:0007669"/>
    <property type="project" value="UniProtKB-KW"/>
</dbReference>
<dbReference type="InterPro" id="IPR021109">
    <property type="entry name" value="Peptidase_aspartic_dom_sf"/>
</dbReference>
<dbReference type="InterPro" id="IPR041373">
    <property type="entry name" value="RT_RNaseH"/>
</dbReference>
<comment type="caution">
    <text evidence="18">The sequence shown here is derived from an EMBL/GenBank/DDBJ whole genome shotgun (WGS) entry which is preliminary data.</text>
</comment>
<keyword evidence="15" id="KW-0233">DNA recombination</keyword>
<dbReference type="GO" id="GO:0004190">
    <property type="term" value="F:aspartic-type endopeptidase activity"/>
    <property type="evidence" value="ECO:0007669"/>
    <property type="project" value="UniProtKB-KW"/>
</dbReference>
<dbReference type="SUPFAM" id="SSF56672">
    <property type="entry name" value="DNA/RNA polymerases"/>
    <property type="match status" value="1"/>
</dbReference>
<keyword evidence="8" id="KW-0255">Endonuclease</keyword>
<dbReference type="InterPro" id="IPR056924">
    <property type="entry name" value="SH3_Tf2-1"/>
</dbReference>
<dbReference type="EC" id="2.7.7.49" evidence="1"/>
<dbReference type="GO" id="GO:0006310">
    <property type="term" value="P:DNA recombination"/>
    <property type="evidence" value="ECO:0007669"/>
    <property type="project" value="UniProtKB-KW"/>
</dbReference>
<evidence type="ECO:0000256" key="15">
    <source>
        <dbReference type="ARBA" id="ARBA00023172"/>
    </source>
</evidence>
<evidence type="ECO:0000256" key="3">
    <source>
        <dbReference type="ARBA" id="ARBA00022679"/>
    </source>
</evidence>
<dbReference type="InterPro" id="IPR005162">
    <property type="entry name" value="Retrotrans_gag_dom"/>
</dbReference>
<evidence type="ECO:0000313" key="18">
    <source>
        <dbReference type="EMBL" id="KAL0427373.1"/>
    </source>
</evidence>
<dbReference type="GO" id="GO:0046872">
    <property type="term" value="F:metal ion binding"/>
    <property type="evidence" value="ECO:0007669"/>
    <property type="project" value="UniProtKB-KW"/>
</dbReference>
<dbReference type="InterPro" id="IPR036397">
    <property type="entry name" value="RNaseH_sf"/>
</dbReference>
<dbReference type="FunFam" id="3.10.10.10:FF:000007">
    <property type="entry name" value="Retrovirus-related Pol polyprotein from transposon 17.6-like Protein"/>
    <property type="match status" value="1"/>
</dbReference>
<evidence type="ECO:0000256" key="10">
    <source>
        <dbReference type="ARBA" id="ARBA00022842"/>
    </source>
</evidence>
<dbReference type="CDD" id="cd00303">
    <property type="entry name" value="retropepsin_like"/>
    <property type="match status" value="1"/>
</dbReference>
<keyword evidence="13" id="KW-0239">DNA-directed DNA polymerase</keyword>
<dbReference type="Gene3D" id="3.30.420.10">
    <property type="entry name" value="Ribonuclease H-like superfamily/Ribonuclease H"/>
    <property type="match status" value="1"/>
</dbReference>
<name>A0AAW2VDQ2_9LAMI</name>
<evidence type="ECO:0000256" key="13">
    <source>
        <dbReference type="ARBA" id="ARBA00022932"/>
    </source>
</evidence>
<organism evidence="18">
    <name type="scientific">Sesamum latifolium</name>
    <dbReference type="NCBI Taxonomy" id="2727402"/>
    <lineage>
        <taxon>Eukaryota</taxon>
        <taxon>Viridiplantae</taxon>
        <taxon>Streptophyta</taxon>
        <taxon>Embryophyta</taxon>
        <taxon>Tracheophyta</taxon>
        <taxon>Spermatophyta</taxon>
        <taxon>Magnoliopsida</taxon>
        <taxon>eudicotyledons</taxon>
        <taxon>Gunneridae</taxon>
        <taxon>Pentapetalae</taxon>
        <taxon>asterids</taxon>
        <taxon>lamiids</taxon>
        <taxon>Lamiales</taxon>
        <taxon>Pedaliaceae</taxon>
        <taxon>Sesamum</taxon>
    </lineage>
</organism>
<keyword evidence="10" id="KW-0460">Magnesium</keyword>
<evidence type="ECO:0000256" key="4">
    <source>
        <dbReference type="ARBA" id="ARBA00022695"/>
    </source>
</evidence>
<dbReference type="Pfam" id="PF03732">
    <property type="entry name" value="Retrotrans_gag"/>
    <property type="match status" value="1"/>
</dbReference>
<dbReference type="Gene3D" id="3.30.70.270">
    <property type="match status" value="2"/>
</dbReference>
<dbReference type="Pfam" id="PF08284">
    <property type="entry name" value="RVP_2"/>
    <property type="match status" value="1"/>
</dbReference>
<dbReference type="GO" id="GO:0003677">
    <property type="term" value="F:DNA binding"/>
    <property type="evidence" value="ECO:0007669"/>
    <property type="project" value="UniProtKB-KW"/>
</dbReference>
<dbReference type="Gene3D" id="1.10.340.70">
    <property type="match status" value="1"/>
</dbReference>
<dbReference type="PANTHER" id="PTHR37984">
    <property type="entry name" value="PROTEIN CBG26694"/>
    <property type="match status" value="1"/>
</dbReference>
<evidence type="ECO:0000256" key="8">
    <source>
        <dbReference type="ARBA" id="ARBA00022759"/>
    </source>
</evidence>
<dbReference type="InterPro" id="IPR012337">
    <property type="entry name" value="RNaseH-like_sf"/>
</dbReference>
<evidence type="ECO:0000256" key="1">
    <source>
        <dbReference type="ARBA" id="ARBA00012493"/>
    </source>
</evidence>
<dbReference type="EMBL" id="JACGWN010000010">
    <property type="protein sequence ID" value="KAL0427373.1"/>
    <property type="molecule type" value="Genomic_DNA"/>
</dbReference>
<evidence type="ECO:0000259" key="17">
    <source>
        <dbReference type="PROSITE" id="PS50994"/>
    </source>
</evidence>